<dbReference type="GO" id="GO:0043161">
    <property type="term" value="P:proteasome-mediated ubiquitin-dependent protein catabolic process"/>
    <property type="evidence" value="ECO:0007669"/>
    <property type="project" value="InterPro"/>
</dbReference>
<dbReference type="InterPro" id="IPR037683">
    <property type="entry name" value="Rmd5_dRing"/>
</dbReference>
<dbReference type="AlphaFoldDB" id="A0A835W4H6"/>
<organism evidence="9 10">
    <name type="scientific">Chlamydomonas schloesseri</name>
    <dbReference type="NCBI Taxonomy" id="2026947"/>
    <lineage>
        <taxon>Eukaryota</taxon>
        <taxon>Viridiplantae</taxon>
        <taxon>Chlorophyta</taxon>
        <taxon>core chlorophytes</taxon>
        <taxon>Chlorophyceae</taxon>
        <taxon>CS clade</taxon>
        <taxon>Chlamydomonadales</taxon>
        <taxon>Chlamydomonadaceae</taxon>
        <taxon>Chlamydomonas</taxon>
    </lineage>
</organism>
<evidence type="ECO:0000313" key="9">
    <source>
        <dbReference type="EMBL" id="KAG2439045.1"/>
    </source>
</evidence>
<name>A0A835W4H6_9CHLO</name>
<dbReference type="InterPro" id="IPR024964">
    <property type="entry name" value="CTLH/CRA"/>
</dbReference>
<evidence type="ECO:0000256" key="3">
    <source>
        <dbReference type="ARBA" id="ARBA00022723"/>
    </source>
</evidence>
<dbReference type="Pfam" id="PF13445">
    <property type="entry name" value="zf-RING_UBOX"/>
    <property type="match status" value="1"/>
</dbReference>
<dbReference type="InterPro" id="IPR006595">
    <property type="entry name" value="CTLH_C"/>
</dbReference>
<dbReference type="SUPFAM" id="SSF57850">
    <property type="entry name" value="RING/U-box"/>
    <property type="match status" value="1"/>
</dbReference>
<comment type="subcellular location">
    <subcellularLocation>
        <location evidence="1">Cytoplasm</location>
    </subcellularLocation>
</comment>
<dbReference type="CDD" id="cd16652">
    <property type="entry name" value="dRING_Rmd5p-like"/>
    <property type="match status" value="1"/>
</dbReference>
<keyword evidence="2" id="KW-0963">Cytoplasm</keyword>
<dbReference type="FunFam" id="3.30.40.10:FF:000143">
    <property type="entry name" value="Regulator of gluconeogenesis Rmd5"/>
    <property type="match status" value="1"/>
</dbReference>
<protein>
    <recommendedName>
        <fullName evidence="11">LisH domain-containing protein</fullName>
    </recommendedName>
</protein>
<dbReference type="InterPro" id="IPR027370">
    <property type="entry name" value="Znf-RING_euk"/>
</dbReference>
<proteinExistence type="predicted"/>
<keyword evidence="5" id="KW-0862">Zinc</keyword>
<feature type="domain" description="RING-Gid-type" evidence="8">
    <location>
        <begin position="383"/>
        <end position="426"/>
    </location>
</feature>
<evidence type="ECO:0008006" key="11">
    <source>
        <dbReference type="Google" id="ProtNLM"/>
    </source>
</evidence>
<accession>A0A835W4H6</accession>
<evidence type="ECO:0000256" key="4">
    <source>
        <dbReference type="ARBA" id="ARBA00022771"/>
    </source>
</evidence>
<dbReference type="PROSITE" id="PS51867">
    <property type="entry name" value="ZF_RING_GID"/>
    <property type="match status" value="1"/>
</dbReference>
<evidence type="ECO:0000256" key="6">
    <source>
        <dbReference type="PROSITE-ProRule" id="PRU01215"/>
    </source>
</evidence>
<dbReference type="SMART" id="SM00668">
    <property type="entry name" value="CTLH"/>
    <property type="match status" value="1"/>
</dbReference>
<feature type="domain" description="CTLH" evidence="7">
    <location>
        <begin position="140"/>
        <end position="223"/>
    </location>
</feature>
<dbReference type="Proteomes" id="UP000613740">
    <property type="component" value="Unassembled WGS sequence"/>
</dbReference>
<reference evidence="9" key="1">
    <citation type="journal article" date="2020" name="bioRxiv">
        <title>Comparative genomics of Chlamydomonas.</title>
        <authorList>
            <person name="Craig R.J."/>
            <person name="Hasan A.R."/>
            <person name="Ness R.W."/>
            <person name="Keightley P.D."/>
        </authorList>
    </citation>
    <scope>NUCLEOTIDE SEQUENCE</scope>
    <source>
        <strain evidence="9">CCAP 11/173</strain>
    </source>
</reference>
<evidence type="ECO:0000256" key="2">
    <source>
        <dbReference type="ARBA" id="ARBA00022490"/>
    </source>
</evidence>
<dbReference type="PANTHER" id="PTHR12170">
    <property type="entry name" value="MACROPHAGE ERYTHROBLAST ATTACHER-RELATED"/>
    <property type="match status" value="1"/>
</dbReference>
<dbReference type="EMBL" id="JAEHOD010000041">
    <property type="protein sequence ID" value="KAG2439045.1"/>
    <property type="molecule type" value="Genomic_DNA"/>
</dbReference>
<gene>
    <name evidence="9" type="ORF">HYH02_006573</name>
</gene>
<dbReference type="InterPro" id="IPR013083">
    <property type="entry name" value="Znf_RING/FYVE/PHD"/>
</dbReference>
<dbReference type="OrthoDB" id="1933281at2759"/>
<sequence length="444" mass="45475">MVESAKRELESGKASDPEATLSQLHKAIEDAGLLKELNSSTKEFHTSIAKLGKALEKAFDMDADICRALRPAPLPPAAAAADPAAAAAAAAAAAELRGGGDPALLARVVAEHFYREGRFSLGDALAAEAGLMDAEALRAPYADMHTVLEQIRARNLEPALQWAVAHRQQLASLAPPGAAAAAAAGGAGAGSGGADGGVGPSSFEFRLHALNFINTLQTKGRAAALAYAKAHFGPHAARGHMPDIQRLMGCLLFASASSSASCAAAAAAASSGACGGGIAGGGEQQEPGGPLLHPSYNPYVDLLSPGAWDAAAREFSKQACSLMGQASESPLTTVVAAGSAALPTLLKLAAVMEKGGQDLRAVDQLPVEIGLGPEFVFRPIFACPVSRDMSTPDNPPLALPCGHVLAEQSVAKLLKNRSRAFKCPYCPAECRQEALRPVTFPGID</sequence>
<comment type="caution">
    <text evidence="9">The sequence shown here is derived from an EMBL/GenBank/DDBJ whole genome shotgun (WGS) entry which is preliminary data.</text>
</comment>
<keyword evidence="10" id="KW-1185">Reference proteome</keyword>
<dbReference type="GO" id="GO:0005634">
    <property type="term" value="C:nucleus"/>
    <property type="evidence" value="ECO:0007669"/>
    <property type="project" value="TreeGrafter"/>
</dbReference>
<dbReference type="InterPro" id="IPR013144">
    <property type="entry name" value="CRA_dom"/>
</dbReference>
<dbReference type="GO" id="GO:0005737">
    <property type="term" value="C:cytoplasm"/>
    <property type="evidence" value="ECO:0007669"/>
    <property type="project" value="UniProtKB-SubCell"/>
</dbReference>
<keyword evidence="3" id="KW-0479">Metal-binding</keyword>
<evidence type="ECO:0000313" key="10">
    <source>
        <dbReference type="Proteomes" id="UP000613740"/>
    </source>
</evidence>
<dbReference type="Gene3D" id="3.30.40.10">
    <property type="entry name" value="Zinc/RING finger domain, C3HC4 (zinc finger)"/>
    <property type="match status" value="1"/>
</dbReference>
<evidence type="ECO:0000256" key="1">
    <source>
        <dbReference type="ARBA" id="ARBA00004496"/>
    </source>
</evidence>
<dbReference type="Pfam" id="PF10607">
    <property type="entry name" value="CTLH"/>
    <property type="match status" value="1"/>
</dbReference>
<evidence type="ECO:0000259" key="8">
    <source>
        <dbReference type="PROSITE" id="PS51867"/>
    </source>
</evidence>
<dbReference type="PROSITE" id="PS50897">
    <property type="entry name" value="CTLH"/>
    <property type="match status" value="1"/>
</dbReference>
<dbReference type="GO" id="GO:0061630">
    <property type="term" value="F:ubiquitin protein ligase activity"/>
    <property type="evidence" value="ECO:0007669"/>
    <property type="project" value="InterPro"/>
</dbReference>
<dbReference type="InterPro" id="IPR044063">
    <property type="entry name" value="ZF_RING_GID"/>
</dbReference>
<dbReference type="SMART" id="SM00757">
    <property type="entry name" value="CRA"/>
    <property type="match status" value="1"/>
</dbReference>
<evidence type="ECO:0000256" key="5">
    <source>
        <dbReference type="ARBA" id="ARBA00022833"/>
    </source>
</evidence>
<dbReference type="PANTHER" id="PTHR12170:SF3">
    <property type="entry name" value="GH10162P"/>
    <property type="match status" value="1"/>
</dbReference>
<dbReference type="GO" id="GO:0034657">
    <property type="term" value="C:GID complex"/>
    <property type="evidence" value="ECO:0007669"/>
    <property type="project" value="TreeGrafter"/>
</dbReference>
<keyword evidence="4 6" id="KW-0863">Zinc-finger</keyword>
<evidence type="ECO:0000259" key="7">
    <source>
        <dbReference type="PROSITE" id="PS50897"/>
    </source>
</evidence>
<feature type="zinc finger region" description="RING-Gid-type" evidence="6">
    <location>
        <begin position="383"/>
        <end position="426"/>
    </location>
</feature>
<dbReference type="InterPro" id="IPR045098">
    <property type="entry name" value="Fyv10_fam"/>
</dbReference>
<dbReference type="GO" id="GO:0008270">
    <property type="term" value="F:zinc ion binding"/>
    <property type="evidence" value="ECO:0007669"/>
    <property type="project" value="UniProtKB-KW"/>
</dbReference>